<dbReference type="RefSeq" id="WP_274585700.1">
    <property type="nucleotide sequence ID" value="NZ_CP145811.1"/>
</dbReference>
<evidence type="ECO:0000313" key="1">
    <source>
        <dbReference type="EMBL" id="MDD9328645.1"/>
    </source>
</evidence>
<dbReference type="EMBL" id="CP146598">
    <property type="protein sequence ID" value="WWY04080.1"/>
    <property type="molecule type" value="Genomic_DNA"/>
</dbReference>
<dbReference type="Proteomes" id="UP001149607">
    <property type="component" value="Chromosome"/>
</dbReference>
<protein>
    <submittedName>
        <fullName evidence="1">Uncharacterized protein</fullName>
    </submittedName>
</protein>
<accession>A0A9X4IBP9</accession>
<reference evidence="1" key="1">
    <citation type="submission" date="2022-10" db="EMBL/GenBank/DDBJ databases">
        <authorList>
            <person name="Boutroux M."/>
        </authorList>
    </citation>
    <scope>NUCLEOTIDE SEQUENCE</scope>
    <source>
        <strain evidence="1">51.81</strain>
    </source>
</reference>
<sequence length="75" mass="8592">MQTFIYRQAKAASIHTVQVKNLFYLTIFFIGFEHVQLPDMPSSSVTAHVNPQFFLLRKNCTLLRFQTASAPPYAV</sequence>
<gene>
    <name evidence="1" type="ORF">ORY91_002080</name>
    <name evidence="2" type="ORF">V9W64_05025</name>
</gene>
<reference evidence="2" key="2">
    <citation type="submission" date="2024-02" db="EMBL/GenBank/DDBJ databases">
        <title>Neisseria leonii sp. nov.</title>
        <authorList>
            <person name="Boutroux M."/>
            <person name="Favre-Rochex S."/>
            <person name="Gorgette O."/>
            <person name="Touak G."/>
            <person name="Muhle E."/>
            <person name="Chesneau O."/>
            <person name="Clermont D."/>
            <person name="Rahi P."/>
        </authorList>
    </citation>
    <scope>NUCLEOTIDE SEQUENCE</scope>
    <source>
        <strain evidence="2">51.81</strain>
    </source>
</reference>
<name>A0A9X4IBP9_9NEIS</name>
<dbReference type="EMBL" id="JAPQFL010000008">
    <property type="protein sequence ID" value="MDD9328645.1"/>
    <property type="molecule type" value="Genomic_DNA"/>
</dbReference>
<evidence type="ECO:0000313" key="2">
    <source>
        <dbReference type="EMBL" id="WWY04080.1"/>
    </source>
</evidence>
<dbReference type="AlphaFoldDB" id="A0A9X4IBP9"/>
<keyword evidence="3" id="KW-1185">Reference proteome</keyword>
<organism evidence="1">
    <name type="scientific">Neisseria leonii</name>
    <dbReference type="NCBI Taxonomy" id="2995413"/>
    <lineage>
        <taxon>Bacteria</taxon>
        <taxon>Pseudomonadati</taxon>
        <taxon>Pseudomonadota</taxon>
        <taxon>Betaproteobacteria</taxon>
        <taxon>Neisseriales</taxon>
        <taxon>Neisseriaceae</taxon>
        <taxon>Neisseria</taxon>
    </lineage>
</organism>
<proteinExistence type="predicted"/>
<evidence type="ECO:0000313" key="3">
    <source>
        <dbReference type="Proteomes" id="UP001149607"/>
    </source>
</evidence>